<accession>A0A2H1VGN0</accession>
<dbReference type="AlphaFoldDB" id="A0A2H1VGN0"/>
<evidence type="ECO:0000313" key="1">
    <source>
        <dbReference type="EMBL" id="SOQ40013.1"/>
    </source>
</evidence>
<dbReference type="EMBL" id="ODYU01002476">
    <property type="protein sequence ID" value="SOQ40013.1"/>
    <property type="molecule type" value="Genomic_DNA"/>
</dbReference>
<protein>
    <submittedName>
        <fullName evidence="1">SFRICE_006587</fullName>
    </submittedName>
</protein>
<gene>
    <name evidence="1" type="ORF">SFRICE_006587</name>
</gene>
<name>A0A2H1VGN0_SPOFR</name>
<organism evidence="1">
    <name type="scientific">Spodoptera frugiperda</name>
    <name type="common">Fall armyworm</name>
    <dbReference type="NCBI Taxonomy" id="7108"/>
    <lineage>
        <taxon>Eukaryota</taxon>
        <taxon>Metazoa</taxon>
        <taxon>Ecdysozoa</taxon>
        <taxon>Arthropoda</taxon>
        <taxon>Hexapoda</taxon>
        <taxon>Insecta</taxon>
        <taxon>Pterygota</taxon>
        <taxon>Neoptera</taxon>
        <taxon>Endopterygota</taxon>
        <taxon>Lepidoptera</taxon>
        <taxon>Glossata</taxon>
        <taxon>Ditrysia</taxon>
        <taxon>Noctuoidea</taxon>
        <taxon>Noctuidae</taxon>
        <taxon>Amphipyrinae</taxon>
        <taxon>Spodoptera</taxon>
    </lineage>
</organism>
<proteinExistence type="predicted"/>
<reference evidence="1" key="1">
    <citation type="submission" date="2016-07" db="EMBL/GenBank/DDBJ databases">
        <authorList>
            <person name="Bretaudeau A."/>
        </authorList>
    </citation>
    <scope>NUCLEOTIDE SEQUENCE</scope>
    <source>
        <strain evidence="1">Rice</strain>
        <tissue evidence="1">Whole body</tissue>
    </source>
</reference>
<sequence length="95" mass="10703">MTYLLSLLNLDLFRAAPHRFAFASKSLTNEGNNSTGRADDTFGCVWVRLLGRLSAERMRQSVVQQGGLTVIVKVCHWYRVVLALAFRAVPRAVYM</sequence>